<keyword evidence="1" id="KW-0812">Transmembrane</keyword>
<dbReference type="Proteomes" id="UP000032287">
    <property type="component" value="Unassembled WGS sequence"/>
</dbReference>
<feature type="transmembrane region" description="Helical" evidence="1">
    <location>
        <begin position="7"/>
        <end position="27"/>
    </location>
</feature>
<dbReference type="eggNOG" id="COG4814">
    <property type="taxonomic scope" value="Bacteria"/>
</dbReference>
<sequence>MRNGLKWVVATGMFILLVAMIILGLRWSEVKTSTNRAIFNSKMTPTILIPGSSASQNRFDGLVKELNKGVNKHSLLKVTVKETGAMTVSGKLRARDQAPYMVVAFENNHDGYANIKKQATWFNKAILMLQKRYHFRRFQAIGHSNGGLIWTRYLEQYYQAEELQVNVLMTIGSPYNFAEKSINNKTQMLADFIKHRKALPTDLTVYSILGTETYDDDGIVPEESVEAGKYIFQKQVAHYTQITVTGDDAQHSDLPQNDQIVQLIQQNVLPKPMGSELNRPKS</sequence>
<accession>A0A0D1LTI5</accession>
<dbReference type="InterPro" id="IPR029058">
    <property type="entry name" value="AB_hydrolase_fold"/>
</dbReference>
<dbReference type="SUPFAM" id="SSF53474">
    <property type="entry name" value="alpha/beta-Hydrolases"/>
    <property type="match status" value="1"/>
</dbReference>
<evidence type="ECO:0008006" key="4">
    <source>
        <dbReference type="Google" id="ProtNLM"/>
    </source>
</evidence>
<keyword evidence="1" id="KW-0472">Membrane</keyword>
<dbReference type="AlphaFoldDB" id="A0A0D1LTI5"/>
<evidence type="ECO:0000313" key="2">
    <source>
        <dbReference type="EMBL" id="KIU21847.1"/>
    </source>
</evidence>
<reference evidence="2 3" key="1">
    <citation type="journal article" date="2015" name="Microbiology (Mosc.)">
        <title>Genomics of the Weissella cibaria species with an examination of its metabolic traits.</title>
        <authorList>
            <person name="Lynch K.M."/>
            <person name="Lucid A."/>
            <person name="Arendt E.K."/>
            <person name="Sleator R.D."/>
            <person name="Lucey B."/>
            <person name="Coffey A."/>
        </authorList>
    </citation>
    <scope>NUCLEOTIDE SEQUENCE [LARGE SCALE GENOMIC DNA]</scope>
    <source>
        <strain evidence="2 3">MG1</strain>
    </source>
</reference>
<dbReference type="Pfam" id="PF06028">
    <property type="entry name" value="DUF915"/>
    <property type="match status" value="1"/>
</dbReference>
<dbReference type="Gene3D" id="3.40.50.1820">
    <property type="entry name" value="alpha/beta hydrolase"/>
    <property type="match status" value="1"/>
</dbReference>
<dbReference type="RefSeq" id="WP_043708557.1">
    <property type="nucleotide sequence ID" value="NZ_JALOCT010000003.1"/>
</dbReference>
<proteinExistence type="predicted"/>
<keyword evidence="3" id="KW-1185">Reference proteome</keyword>
<gene>
    <name evidence="2" type="ORF">QX99_00535</name>
</gene>
<name>A0A0D1LTI5_9LACO</name>
<protein>
    <recommendedName>
        <fullName evidence="4">Alpha/beta hydrolase</fullName>
    </recommendedName>
</protein>
<evidence type="ECO:0000313" key="3">
    <source>
        <dbReference type="Proteomes" id="UP000032287"/>
    </source>
</evidence>
<dbReference type="STRING" id="137591.AO080_00580"/>
<keyword evidence="1" id="KW-1133">Transmembrane helix</keyword>
<dbReference type="PATRIC" id="fig|137591.25.peg.521"/>
<evidence type="ECO:0000256" key="1">
    <source>
        <dbReference type="SAM" id="Phobius"/>
    </source>
</evidence>
<dbReference type="EMBL" id="JWHU01000006">
    <property type="protein sequence ID" value="KIU21847.1"/>
    <property type="molecule type" value="Genomic_DNA"/>
</dbReference>
<comment type="caution">
    <text evidence="2">The sequence shown here is derived from an EMBL/GenBank/DDBJ whole genome shotgun (WGS) entry which is preliminary data.</text>
</comment>
<dbReference type="InterPro" id="IPR010315">
    <property type="entry name" value="DUF915_hydro-like"/>
</dbReference>
<organism evidence="2 3">
    <name type="scientific">Weissella cibaria</name>
    <dbReference type="NCBI Taxonomy" id="137591"/>
    <lineage>
        <taxon>Bacteria</taxon>
        <taxon>Bacillati</taxon>
        <taxon>Bacillota</taxon>
        <taxon>Bacilli</taxon>
        <taxon>Lactobacillales</taxon>
        <taxon>Lactobacillaceae</taxon>
        <taxon>Weissella</taxon>
    </lineage>
</organism>